<evidence type="ECO:0000313" key="1">
    <source>
        <dbReference type="EMBL" id="PKA49333.1"/>
    </source>
</evidence>
<keyword evidence="2" id="KW-1185">Reference proteome</keyword>
<dbReference type="EMBL" id="KZ452039">
    <property type="protein sequence ID" value="PKA49333.1"/>
    <property type="molecule type" value="Genomic_DNA"/>
</dbReference>
<proteinExistence type="predicted"/>
<accession>A0A2I0A1A9</accession>
<dbReference type="AlphaFoldDB" id="A0A2I0A1A9"/>
<name>A0A2I0A1A9_9ASPA</name>
<reference evidence="1 2" key="1">
    <citation type="journal article" date="2017" name="Nature">
        <title>The Apostasia genome and the evolution of orchids.</title>
        <authorList>
            <person name="Zhang G.Q."/>
            <person name="Liu K.W."/>
            <person name="Li Z."/>
            <person name="Lohaus R."/>
            <person name="Hsiao Y.Y."/>
            <person name="Niu S.C."/>
            <person name="Wang J.Y."/>
            <person name="Lin Y.C."/>
            <person name="Xu Q."/>
            <person name="Chen L.J."/>
            <person name="Yoshida K."/>
            <person name="Fujiwara S."/>
            <person name="Wang Z.W."/>
            <person name="Zhang Y.Q."/>
            <person name="Mitsuda N."/>
            <person name="Wang M."/>
            <person name="Liu G.H."/>
            <person name="Pecoraro L."/>
            <person name="Huang H.X."/>
            <person name="Xiao X.J."/>
            <person name="Lin M."/>
            <person name="Wu X.Y."/>
            <person name="Wu W.L."/>
            <person name="Chen Y.Y."/>
            <person name="Chang S.B."/>
            <person name="Sakamoto S."/>
            <person name="Ohme-Takagi M."/>
            <person name="Yagi M."/>
            <person name="Zeng S.J."/>
            <person name="Shen C.Y."/>
            <person name="Yeh C.M."/>
            <person name="Luo Y.B."/>
            <person name="Tsai W.C."/>
            <person name="Van de Peer Y."/>
            <person name="Liu Z.J."/>
        </authorList>
    </citation>
    <scope>NUCLEOTIDE SEQUENCE [LARGE SCALE GENOMIC DNA]</scope>
    <source>
        <strain evidence="2">cv. Shenzhen</strain>
        <tissue evidence="1">Stem</tissue>
    </source>
</reference>
<sequence>MEDLDETVRTAVNIVSASLVGHHVKNQAAFDVLLQTLVDISILNQENIRSPAVLPFCGPKGLDRFSLMLGATAQRRFLHQGPTLAGDITYLPYAGVLKRARLLSLRPDGLAEVLLPKPSSRIS</sequence>
<gene>
    <name evidence="1" type="ORF">AXF42_Ash014235</name>
</gene>
<evidence type="ECO:0000313" key="2">
    <source>
        <dbReference type="Proteomes" id="UP000236161"/>
    </source>
</evidence>
<protein>
    <submittedName>
        <fullName evidence="1">Uncharacterized protein</fullName>
    </submittedName>
</protein>
<dbReference type="Proteomes" id="UP000236161">
    <property type="component" value="Unassembled WGS sequence"/>
</dbReference>
<organism evidence="1 2">
    <name type="scientific">Apostasia shenzhenica</name>
    <dbReference type="NCBI Taxonomy" id="1088818"/>
    <lineage>
        <taxon>Eukaryota</taxon>
        <taxon>Viridiplantae</taxon>
        <taxon>Streptophyta</taxon>
        <taxon>Embryophyta</taxon>
        <taxon>Tracheophyta</taxon>
        <taxon>Spermatophyta</taxon>
        <taxon>Magnoliopsida</taxon>
        <taxon>Liliopsida</taxon>
        <taxon>Asparagales</taxon>
        <taxon>Orchidaceae</taxon>
        <taxon>Apostasioideae</taxon>
        <taxon>Apostasia</taxon>
    </lineage>
</organism>